<dbReference type="STRING" id="105785.A0A2J7Q6U3"/>
<dbReference type="OrthoDB" id="5583at2759"/>
<evidence type="ECO:0000256" key="3">
    <source>
        <dbReference type="ARBA" id="ARBA00023242"/>
    </source>
</evidence>
<name>A0A2J7Q6U3_9NEOP</name>
<dbReference type="EMBL" id="NEVH01017450">
    <property type="protein sequence ID" value="PNF24306.1"/>
    <property type="molecule type" value="Genomic_DNA"/>
</dbReference>
<sequence length="174" mass="19681">MDTSHVEGIISVLQAQDLADRGAVRNVSPAVAPEEKLSNIKIDPNDSELELQIALKKAQRLKLQEAVTESKDRVEKVAESVLERNSEENSEGGSIVLNATAEFCRTLGDIPLYGLAGNRDEDAEELLDFEREMIEEKKHQEEEGRRGAWNEVEIDTCLMNFMERDLAKIKWRNE</sequence>
<dbReference type="GO" id="GO:0046540">
    <property type="term" value="C:U4/U6 x U5 tri-snRNP complex"/>
    <property type="evidence" value="ECO:0007669"/>
    <property type="project" value="TreeGrafter"/>
</dbReference>
<proteinExistence type="inferred from homology"/>
<evidence type="ECO:0000313" key="5">
    <source>
        <dbReference type="Proteomes" id="UP000235965"/>
    </source>
</evidence>
<comment type="caution">
    <text evidence="4">The sequence shown here is derived from an EMBL/GenBank/DDBJ whole genome shotgun (WGS) entry which is preliminary data.</text>
</comment>
<gene>
    <name evidence="4" type="ORF">B7P43_G11885</name>
</gene>
<protein>
    <submittedName>
        <fullName evidence="4">Uncharacterized protein</fullName>
    </submittedName>
</protein>
<accession>A0A2J7Q6U3</accession>
<dbReference type="PANTHER" id="PTHR14152">
    <property type="entry name" value="SQUAMOUS CELL CARCINOMA ANTIGEN RECOGNISED BY CYTOTOXIC T LYMPHOCYTES"/>
    <property type="match status" value="1"/>
</dbReference>
<dbReference type="InterPro" id="IPR005011">
    <property type="entry name" value="SNU66/SART1"/>
</dbReference>
<organism evidence="4 5">
    <name type="scientific">Cryptotermes secundus</name>
    <dbReference type="NCBI Taxonomy" id="105785"/>
    <lineage>
        <taxon>Eukaryota</taxon>
        <taxon>Metazoa</taxon>
        <taxon>Ecdysozoa</taxon>
        <taxon>Arthropoda</taxon>
        <taxon>Hexapoda</taxon>
        <taxon>Insecta</taxon>
        <taxon>Pterygota</taxon>
        <taxon>Neoptera</taxon>
        <taxon>Polyneoptera</taxon>
        <taxon>Dictyoptera</taxon>
        <taxon>Blattodea</taxon>
        <taxon>Blattoidea</taxon>
        <taxon>Termitoidae</taxon>
        <taxon>Kalotermitidae</taxon>
        <taxon>Cryptotermitinae</taxon>
        <taxon>Cryptotermes</taxon>
    </lineage>
</organism>
<dbReference type="AlphaFoldDB" id="A0A2J7Q6U3"/>
<evidence type="ECO:0000256" key="1">
    <source>
        <dbReference type="ARBA" id="ARBA00004123"/>
    </source>
</evidence>
<dbReference type="GO" id="GO:0000481">
    <property type="term" value="P:maturation of 5S rRNA"/>
    <property type="evidence" value="ECO:0007669"/>
    <property type="project" value="TreeGrafter"/>
</dbReference>
<comment type="similarity">
    <text evidence="2">Belongs to the SNU66/SART1 family.</text>
</comment>
<dbReference type="EMBL" id="NEVH01017450">
    <property type="protein sequence ID" value="PNF24307.1"/>
    <property type="molecule type" value="Genomic_DNA"/>
</dbReference>
<dbReference type="Pfam" id="PF03343">
    <property type="entry name" value="SART-1"/>
    <property type="match status" value="1"/>
</dbReference>
<comment type="subcellular location">
    <subcellularLocation>
        <location evidence="1">Nucleus</location>
    </subcellularLocation>
</comment>
<evidence type="ECO:0000256" key="2">
    <source>
        <dbReference type="ARBA" id="ARBA00006076"/>
    </source>
</evidence>
<reference evidence="4 5" key="1">
    <citation type="submission" date="2017-12" db="EMBL/GenBank/DDBJ databases">
        <title>Hemimetabolous genomes reveal molecular basis of termite eusociality.</title>
        <authorList>
            <person name="Harrison M.C."/>
            <person name="Jongepier E."/>
            <person name="Robertson H.M."/>
            <person name="Arning N."/>
            <person name="Bitard-Feildel T."/>
            <person name="Chao H."/>
            <person name="Childers C.P."/>
            <person name="Dinh H."/>
            <person name="Doddapaneni H."/>
            <person name="Dugan S."/>
            <person name="Gowin J."/>
            <person name="Greiner C."/>
            <person name="Han Y."/>
            <person name="Hu H."/>
            <person name="Hughes D.S.T."/>
            <person name="Huylmans A.-K."/>
            <person name="Kemena C."/>
            <person name="Kremer L.P.M."/>
            <person name="Lee S.L."/>
            <person name="Lopez-Ezquerra A."/>
            <person name="Mallet L."/>
            <person name="Monroy-Kuhn J.M."/>
            <person name="Moser A."/>
            <person name="Murali S.C."/>
            <person name="Muzny D.M."/>
            <person name="Otani S."/>
            <person name="Piulachs M.-D."/>
            <person name="Poelchau M."/>
            <person name="Qu J."/>
            <person name="Schaub F."/>
            <person name="Wada-Katsumata A."/>
            <person name="Worley K.C."/>
            <person name="Xie Q."/>
            <person name="Ylla G."/>
            <person name="Poulsen M."/>
            <person name="Gibbs R.A."/>
            <person name="Schal C."/>
            <person name="Richards S."/>
            <person name="Belles X."/>
            <person name="Korb J."/>
            <person name="Bornberg-Bauer E."/>
        </authorList>
    </citation>
    <scope>NUCLEOTIDE SEQUENCE [LARGE SCALE GENOMIC DNA]</scope>
    <source>
        <tissue evidence="4">Whole body</tissue>
    </source>
</reference>
<keyword evidence="3" id="KW-0539">Nucleus</keyword>
<dbReference type="GO" id="GO:0045292">
    <property type="term" value="P:mRNA cis splicing, via spliceosome"/>
    <property type="evidence" value="ECO:0007669"/>
    <property type="project" value="TreeGrafter"/>
</dbReference>
<evidence type="ECO:0000313" key="4">
    <source>
        <dbReference type="EMBL" id="PNF24307.1"/>
    </source>
</evidence>
<keyword evidence="5" id="KW-1185">Reference proteome</keyword>
<dbReference type="InParanoid" id="A0A2J7Q6U3"/>
<dbReference type="Proteomes" id="UP000235965">
    <property type="component" value="Unassembled WGS sequence"/>
</dbReference>
<dbReference type="PANTHER" id="PTHR14152:SF5">
    <property type="entry name" value="U4_U6.U5 TRI-SNRNP-ASSOCIATED PROTEIN 1"/>
    <property type="match status" value="1"/>
</dbReference>